<dbReference type="Pfam" id="PF11116">
    <property type="entry name" value="DUF2624"/>
    <property type="match status" value="1"/>
</dbReference>
<protein>
    <submittedName>
        <fullName evidence="1">DUF2624 family protein</fullName>
    </submittedName>
</protein>
<gene>
    <name evidence="1" type="ORF">GLW05_07515</name>
</gene>
<organism evidence="1 2">
    <name type="scientific">Pontibacillus yanchengensis</name>
    <dbReference type="NCBI Taxonomy" id="462910"/>
    <lineage>
        <taxon>Bacteria</taxon>
        <taxon>Bacillati</taxon>
        <taxon>Bacillota</taxon>
        <taxon>Bacilli</taxon>
        <taxon>Bacillales</taxon>
        <taxon>Bacillaceae</taxon>
        <taxon>Pontibacillus</taxon>
    </lineage>
</organism>
<dbReference type="Proteomes" id="UP000468638">
    <property type="component" value="Unassembled WGS sequence"/>
</dbReference>
<evidence type="ECO:0000313" key="2">
    <source>
        <dbReference type="Proteomes" id="UP000468638"/>
    </source>
</evidence>
<evidence type="ECO:0000313" key="1">
    <source>
        <dbReference type="EMBL" id="MYL33449.1"/>
    </source>
</evidence>
<reference evidence="1 2" key="1">
    <citation type="submission" date="2019-11" db="EMBL/GenBank/DDBJ databases">
        <title>Genome sequences of 17 halophilic strains isolated from different environments.</title>
        <authorList>
            <person name="Furrow R.E."/>
        </authorList>
    </citation>
    <scope>NUCLEOTIDE SEQUENCE [LARGE SCALE GENOMIC DNA]</scope>
    <source>
        <strain evidence="1 2">22514_16_FS</strain>
    </source>
</reference>
<proteinExistence type="predicted"/>
<dbReference type="EMBL" id="WMEQ01000004">
    <property type="protein sequence ID" value="MYL33449.1"/>
    <property type="molecule type" value="Genomic_DNA"/>
</dbReference>
<dbReference type="InterPro" id="IPR020277">
    <property type="entry name" value="DUF2624"/>
</dbReference>
<dbReference type="AlphaFoldDB" id="A0A6I5A3I0"/>
<comment type="caution">
    <text evidence="1">The sequence shown here is derived from an EMBL/GenBank/DDBJ whole genome shotgun (WGS) entry which is preliminary data.</text>
</comment>
<accession>A0A6I5A3I0</accession>
<name>A0A6I5A3I0_9BACI</name>
<sequence>MHIQPRPIIGLLIKSILEMRRMILKKMIKQVVHQKLKNLTPNALIAYGQEHQIYITKEQANDIVAYLKRTDLNPLEEEDRIKALKKLAQITDPQTAQKVNRIFQQMIKDNGLSHWF</sequence>